<sequence length="213" mass="22314">MTLLADVVRAEREDLVALLATLGPEQWATASLCAGWTVRDVAGHLAWAAGAGGRELLGDLVRARARPNVIIAETAVRWARREPAVLVEELRRAAADGAKPPGMPATAVLVDAVLHGLDVRRPLGRPRPVPAEAFAPVADFCAGARFPSSALLGGPVRRRLAGIRLVAEDRDWAHGDGAEVHASGEAVLLVLSGRPVDPDELRGPGAATLAARL</sequence>
<dbReference type="Gene3D" id="1.20.120.450">
    <property type="entry name" value="dinb family like domain"/>
    <property type="match status" value="1"/>
</dbReference>
<evidence type="ECO:0000259" key="1">
    <source>
        <dbReference type="Pfam" id="PF11716"/>
    </source>
</evidence>
<evidence type="ECO:0000313" key="3">
    <source>
        <dbReference type="Proteomes" id="UP000758168"/>
    </source>
</evidence>
<dbReference type="EMBL" id="JAGIOB010000001">
    <property type="protein sequence ID" value="MBP2418952.1"/>
    <property type="molecule type" value="Genomic_DNA"/>
</dbReference>
<evidence type="ECO:0000313" key="2">
    <source>
        <dbReference type="EMBL" id="MBP2418952.1"/>
    </source>
</evidence>
<protein>
    <submittedName>
        <fullName evidence="2">Uncharacterized protein (TIGR03083 family)</fullName>
    </submittedName>
</protein>
<dbReference type="InterPro" id="IPR024344">
    <property type="entry name" value="MDMPI_metal-binding"/>
</dbReference>
<gene>
    <name evidence="2" type="ORF">JOF54_003874</name>
</gene>
<accession>A0ABS4ZD42</accession>
<comment type="caution">
    <text evidence="2">The sequence shown here is derived from an EMBL/GenBank/DDBJ whole genome shotgun (WGS) entry which is preliminary data.</text>
</comment>
<name>A0ABS4ZD42_9ACTN</name>
<dbReference type="RefSeq" id="WP_210058930.1">
    <property type="nucleotide sequence ID" value="NZ_BAAAMH010000011.1"/>
</dbReference>
<keyword evidence="3" id="KW-1185">Reference proteome</keyword>
<dbReference type="Pfam" id="PF11716">
    <property type="entry name" value="MDMPI_N"/>
    <property type="match status" value="1"/>
</dbReference>
<organism evidence="2 3">
    <name type="scientific">Microlunatus capsulatus</name>
    <dbReference type="NCBI Taxonomy" id="99117"/>
    <lineage>
        <taxon>Bacteria</taxon>
        <taxon>Bacillati</taxon>
        <taxon>Actinomycetota</taxon>
        <taxon>Actinomycetes</taxon>
        <taxon>Propionibacteriales</taxon>
        <taxon>Propionibacteriaceae</taxon>
        <taxon>Microlunatus</taxon>
    </lineage>
</organism>
<reference evidence="2 3" key="1">
    <citation type="submission" date="2021-03" db="EMBL/GenBank/DDBJ databases">
        <title>Sequencing the genomes of 1000 actinobacteria strains.</title>
        <authorList>
            <person name="Klenk H.-P."/>
        </authorList>
    </citation>
    <scope>NUCLEOTIDE SEQUENCE [LARGE SCALE GENOMIC DNA]</scope>
    <source>
        <strain evidence="2 3">DSM 12936</strain>
    </source>
</reference>
<dbReference type="InterPro" id="IPR017517">
    <property type="entry name" value="Maleyloyr_isom"/>
</dbReference>
<dbReference type="InterPro" id="IPR034660">
    <property type="entry name" value="DinB/YfiT-like"/>
</dbReference>
<dbReference type="NCBIfam" id="TIGR03083">
    <property type="entry name" value="maleylpyruvate isomerase family mycothiol-dependent enzyme"/>
    <property type="match status" value="1"/>
</dbReference>
<dbReference type="Proteomes" id="UP000758168">
    <property type="component" value="Unassembled WGS sequence"/>
</dbReference>
<dbReference type="SUPFAM" id="SSF109854">
    <property type="entry name" value="DinB/YfiT-like putative metalloenzymes"/>
    <property type="match status" value="1"/>
</dbReference>
<feature type="domain" description="Mycothiol-dependent maleylpyruvate isomerase metal-binding" evidence="1">
    <location>
        <begin position="8"/>
        <end position="96"/>
    </location>
</feature>
<proteinExistence type="predicted"/>